<keyword evidence="6" id="KW-1185">Reference proteome</keyword>
<keyword evidence="2" id="KW-0067">ATP-binding</keyword>
<accession>A0A381K560</accession>
<keyword evidence="5" id="KW-0378">Hydrolase</keyword>
<evidence type="ECO:0000256" key="1">
    <source>
        <dbReference type="ARBA" id="ARBA00022741"/>
    </source>
</evidence>
<dbReference type="Proteomes" id="UP000254664">
    <property type="component" value="Unassembled WGS sequence"/>
</dbReference>
<gene>
    <name evidence="5" type="primary">priA_5</name>
    <name evidence="5" type="ORF">NCTC9836_02980</name>
</gene>
<evidence type="ECO:0000313" key="5">
    <source>
        <dbReference type="EMBL" id="SUY72782.1"/>
    </source>
</evidence>
<protein>
    <submittedName>
        <fullName evidence="5">Primosomal protein N</fullName>
        <ecNumber evidence="5">3.6.4.-</ecNumber>
    </submittedName>
</protein>
<dbReference type="Pfam" id="PF04851">
    <property type="entry name" value="ResIII"/>
    <property type="match status" value="1"/>
</dbReference>
<dbReference type="GO" id="GO:0003677">
    <property type="term" value="F:DNA binding"/>
    <property type="evidence" value="ECO:0007669"/>
    <property type="project" value="UniProtKB-KW"/>
</dbReference>
<evidence type="ECO:0000313" key="6">
    <source>
        <dbReference type="Proteomes" id="UP000254664"/>
    </source>
</evidence>
<dbReference type="GO" id="GO:0006270">
    <property type="term" value="P:DNA replication initiation"/>
    <property type="evidence" value="ECO:0007669"/>
    <property type="project" value="TreeGrafter"/>
</dbReference>
<reference evidence="5 6" key="1">
    <citation type="submission" date="2018-06" db="EMBL/GenBank/DDBJ databases">
        <authorList>
            <consortium name="Pathogen Informatics"/>
            <person name="Doyle S."/>
        </authorList>
    </citation>
    <scope>NUCLEOTIDE SEQUENCE [LARGE SCALE GENOMIC DNA]</scope>
    <source>
        <strain evidence="5 6">NCTC9836</strain>
    </source>
</reference>
<feature type="domain" description="Helicase/UvrB N-terminal" evidence="4">
    <location>
        <begin position="21"/>
        <end position="75"/>
    </location>
</feature>
<proteinExistence type="predicted"/>
<dbReference type="GO" id="GO:0006302">
    <property type="term" value="P:double-strand break repair"/>
    <property type="evidence" value="ECO:0007669"/>
    <property type="project" value="TreeGrafter"/>
</dbReference>
<dbReference type="InterPro" id="IPR027417">
    <property type="entry name" value="P-loop_NTPase"/>
</dbReference>
<dbReference type="PANTHER" id="PTHR30580">
    <property type="entry name" value="PRIMOSOMAL PROTEIN N"/>
    <property type="match status" value="1"/>
</dbReference>
<dbReference type="GO" id="GO:0006310">
    <property type="term" value="P:DNA recombination"/>
    <property type="evidence" value="ECO:0007669"/>
    <property type="project" value="TreeGrafter"/>
</dbReference>
<dbReference type="GO" id="GO:0016787">
    <property type="term" value="F:hydrolase activity"/>
    <property type="evidence" value="ECO:0007669"/>
    <property type="project" value="UniProtKB-KW"/>
</dbReference>
<dbReference type="InterPro" id="IPR006935">
    <property type="entry name" value="Helicase/UvrB_N"/>
</dbReference>
<name>A0A381K560_9CLOT</name>
<sequence length="86" mass="9820">MFRFLNNTFVLLGFEIIEKRTPNAEQRYVIDKILNSDKKIFLIHGVTGSGKTEVYMNLVEDCIREGKSSIVLVPEIGTNSTDDRKI</sequence>
<dbReference type="AlphaFoldDB" id="A0A381K560"/>
<organism evidence="5 6">
    <name type="scientific">Clostridium putrefaciens</name>
    <dbReference type="NCBI Taxonomy" id="99675"/>
    <lineage>
        <taxon>Bacteria</taxon>
        <taxon>Bacillati</taxon>
        <taxon>Bacillota</taxon>
        <taxon>Clostridia</taxon>
        <taxon>Eubacteriales</taxon>
        <taxon>Clostridiaceae</taxon>
        <taxon>Clostridium</taxon>
    </lineage>
</organism>
<dbReference type="GO" id="GO:0005524">
    <property type="term" value="F:ATP binding"/>
    <property type="evidence" value="ECO:0007669"/>
    <property type="project" value="UniProtKB-KW"/>
</dbReference>
<keyword evidence="3" id="KW-0238">DNA-binding</keyword>
<evidence type="ECO:0000256" key="3">
    <source>
        <dbReference type="ARBA" id="ARBA00023125"/>
    </source>
</evidence>
<dbReference type="EC" id="3.6.4.-" evidence="5"/>
<dbReference type="EMBL" id="UFWZ01000004">
    <property type="protein sequence ID" value="SUY72782.1"/>
    <property type="molecule type" value="Genomic_DNA"/>
</dbReference>
<dbReference type="GO" id="GO:0043138">
    <property type="term" value="F:3'-5' DNA helicase activity"/>
    <property type="evidence" value="ECO:0007669"/>
    <property type="project" value="TreeGrafter"/>
</dbReference>
<keyword evidence="1" id="KW-0547">Nucleotide-binding</keyword>
<evidence type="ECO:0000256" key="2">
    <source>
        <dbReference type="ARBA" id="ARBA00022840"/>
    </source>
</evidence>
<dbReference type="Gene3D" id="3.40.50.300">
    <property type="entry name" value="P-loop containing nucleotide triphosphate hydrolases"/>
    <property type="match status" value="1"/>
</dbReference>
<dbReference type="PANTHER" id="PTHR30580:SF0">
    <property type="entry name" value="PRIMOSOMAL PROTEIN N"/>
    <property type="match status" value="1"/>
</dbReference>
<evidence type="ECO:0000259" key="4">
    <source>
        <dbReference type="Pfam" id="PF04851"/>
    </source>
</evidence>
<dbReference type="SUPFAM" id="SSF52540">
    <property type="entry name" value="P-loop containing nucleoside triphosphate hydrolases"/>
    <property type="match status" value="1"/>
</dbReference>